<evidence type="ECO:0000259" key="9">
    <source>
        <dbReference type="Pfam" id="PF13231"/>
    </source>
</evidence>
<feature type="transmembrane region" description="Helical" evidence="8">
    <location>
        <begin position="218"/>
        <end position="240"/>
    </location>
</feature>
<keyword evidence="2" id="KW-1003">Cell membrane</keyword>
<evidence type="ECO:0000256" key="2">
    <source>
        <dbReference type="ARBA" id="ARBA00022475"/>
    </source>
</evidence>
<proteinExistence type="predicted"/>
<feature type="transmembrane region" description="Helical" evidence="8">
    <location>
        <begin position="128"/>
        <end position="147"/>
    </location>
</feature>
<dbReference type="GO" id="GO:0016763">
    <property type="term" value="F:pentosyltransferase activity"/>
    <property type="evidence" value="ECO:0007669"/>
    <property type="project" value="TreeGrafter"/>
</dbReference>
<feature type="transmembrane region" description="Helical" evidence="8">
    <location>
        <begin position="418"/>
        <end position="441"/>
    </location>
</feature>
<evidence type="ECO:0000256" key="1">
    <source>
        <dbReference type="ARBA" id="ARBA00004651"/>
    </source>
</evidence>
<reference evidence="10 11" key="1">
    <citation type="submission" date="2018-02" db="EMBL/GenBank/DDBJ databases">
        <authorList>
            <person name="Cohen D.B."/>
            <person name="Kent A.D."/>
        </authorList>
    </citation>
    <scope>NUCLEOTIDE SEQUENCE [LARGE SCALE GENOMIC DNA]</scope>
    <source>
        <strain evidence="10 11">CCAP 1448/3</strain>
    </source>
</reference>
<protein>
    <submittedName>
        <fullName evidence="10">Phospholipid carrier-dependent glycosyltransferase</fullName>
    </submittedName>
</protein>
<dbReference type="OrthoDB" id="9810951at2"/>
<sequence>MKDRIVDDDKLSQGQRSAQVEISWVIGLLVAALVLFVTNLGTLPLRDWDEGTVAQVAKEIAFSDWSDRRWLFPTLYGEPYLNKPPLMHWLIALTYHFGGVNEWTTRLPGAILSAISVPLLYSVGREVFLSRTPCIYSALVYLTFLPVVRHGRLAMLDGAVLCFFMLLIWSVLRARRDLRYGLVTGIALGLICLTKGMMGLILGAIALLFIAWDTPRLLASLYLWLGLGLGCLPVAGWYAAQWYHYRELFWEVGVLGQSFSRIWTPVEQHHGPPWYYLLEILKYGWPCLLFIPQGIQLAWSNCNLGWAKLALVWSSVYLVAISMMATKLPWYVLPIYPALSLIVGAQLYETETHWSSNYRYLKTWTIGLTILGLGSAVAGVYFSGFWSQADLGLVLILVAFSLTLLVGAILLAQRDRQFIVILLWGTYVSLFLFIKSPHWIWELNEAFPVKPVATMVKAFTPEGETIYTSFEYSRPSLNFYSDRQVMAVSLDEIRQHWQEREPVYLLLEPKAIATLKLPHAQRLDTTGGWTLLTRQLP</sequence>
<keyword evidence="4 10" id="KW-0808">Transferase</keyword>
<keyword evidence="7 8" id="KW-0472">Membrane</keyword>
<dbReference type="GO" id="GO:0005886">
    <property type="term" value="C:plasma membrane"/>
    <property type="evidence" value="ECO:0007669"/>
    <property type="project" value="UniProtKB-SubCell"/>
</dbReference>
<evidence type="ECO:0000256" key="6">
    <source>
        <dbReference type="ARBA" id="ARBA00022989"/>
    </source>
</evidence>
<accession>A0A2T1C715</accession>
<dbReference type="GO" id="GO:0010041">
    <property type="term" value="P:response to iron(III) ion"/>
    <property type="evidence" value="ECO:0007669"/>
    <property type="project" value="TreeGrafter"/>
</dbReference>
<reference evidence="10 11" key="2">
    <citation type="submission" date="2018-03" db="EMBL/GenBank/DDBJ databases">
        <title>The ancient ancestry and fast evolution of plastids.</title>
        <authorList>
            <person name="Moore K.R."/>
            <person name="Magnabosco C."/>
            <person name="Momper L."/>
            <person name="Gold D.A."/>
            <person name="Bosak T."/>
            <person name="Fournier G.P."/>
        </authorList>
    </citation>
    <scope>NUCLEOTIDE SEQUENCE [LARGE SCALE GENOMIC DNA]</scope>
    <source>
        <strain evidence="10 11">CCAP 1448/3</strain>
    </source>
</reference>
<dbReference type="InterPro" id="IPR050297">
    <property type="entry name" value="LipidA_mod_glycosyltrf_83"/>
</dbReference>
<feature type="transmembrane region" description="Helical" evidence="8">
    <location>
        <begin position="360"/>
        <end position="385"/>
    </location>
</feature>
<dbReference type="PANTHER" id="PTHR33908:SF3">
    <property type="entry name" value="UNDECAPRENYL PHOSPHATE-ALPHA-4-AMINO-4-DEOXY-L-ARABINOSE ARABINOSYL TRANSFERASE"/>
    <property type="match status" value="1"/>
</dbReference>
<feature type="domain" description="Glycosyltransferase RgtA/B/C/D-like" evidence="9">
    <location>
        <begin position="82"/>
        <end position="234"/>
    </location>
</feature>
<dbReference type="Proteomes" id="UP000238762">
    <property type="component" value="Unassembled WGS sequence"/>
</dbReference>
<dbReference type="AlphaFoldDB" id="A0A2T1C715"/>
<feature type="transmembrane region" description="Helical" evidence="8">
    <location>
        <begin position="184"/>
        <end position="212"/>
    </location>
</feature>
<feature type="transmembrane region" description="Helical" evidence="8">
    <location>
        <begin position="331"/>
        <end position="348"/>
    </location>
</feature>
<keyword evidence="5 8" id="KW-0812">Transmembrane</keyword>
<keyword evidence="6 8" id="KW-1133">Transmembrane helix</keyword>
<gene>
    <name evidence="10" type="ORF">C7B64_06115</name>
</gene>
<evidence type="ECO:0000256" key="3">
    <source>
        <dbReference type="ARBA" id="ARBA00022676"/>
    </source>
</evidence>
<organism evidence="10 11">
    <name type="scientific">Merismopedia glauca CCAP 1448/3</name>
    <dbReference type="NCBI Taxonomy" id="1296344"/>
    <lineage>
        <taxon>Bacteria</taxon>
        <taxon>Bacillati</taxon>
        <taxon>Cyanobacteriota</taxon>
        <taxon>Cyanophyceae</taxon>
        <taxon>Synechococcales</taxon>
        <taxon>Merismopediaceae</taxon>
        <taxon>Merismopedia</taxon>
    </lineage>
</organism>
<dbReference type="PANTHER" id="PTHR33908">
    <property type="entry name" value="MANNOSYLTRANSFERASE YKCB-RELATED"/>
    <property type="match status" value="1"/>
</dbReference>
<evidence type="ECO:0000256" key="5">
    <source>
        <dbReference type="ARBA" id="ARBA00022692"/>
    </source>
</evidence>
<dbReference type="Pfam" id="PF13231">
    <property type="entry name" value="PMT_2"/>
    <property type="match status" value="1"/>
</dbReference>
<evidence type="ECO:0000313" key="10">
    <source>
        <dbReference type="EMBL" id="PSB03937.1"/>
    </source>
</evidence>
<name>A0A2T1C715_9CYAN</name>
<feature type="transmembrane region" description="Helical" evidence="8">
    <location>
        <begin position="21"/>
        <end position="41"/>
    </location>
</feature>
<feature type="transmembrane region" description="Helical" evidence="8">
    <location>
        <begin position="391"/>
        <end position="411"/>
    </location>
</feature>
<dbReference type="GO" id="GO:0009103">
    <property type="term" value="P:lipopolysaccharide biosynthetic process"/>
    <property type="evidence" value="ECO:0007669"/>
    <property type="project" value="UniProtKB-ARBA"/>
</dbReference>
<keyword evidence="11" id="KW-1185">Reference proteome</keyword>
<feature type="transmembrane region" description="Helical" evidence="8">
    <location>
        <begin position="153"/>
        <end position="172"/>
    </location>
</feature>
<comment type="caution">
    <text evidence="10">The sequence shown here is derived from an EMBL/GenBank/DDBJ whole genome shotgun (WGS) entry which is preliminary data.</text>
</comment>
<keyword evidence="3" id="KW-0328">Glycosyltransferase</keyword>
<feature type="transmembrane region" description="Helical" evidence="8">
    <location>
        <begin position="306"/>
        <end position="325"/>
    </location>
</feature>
<dbReference type="EMBL" id="PVWJ01000021">
    <property type="protein sequence ID" value="PSB03937.1"/>
    <property type="molecule type" value="Genomic_DNA"/>
</dbReference>
<evidence type="ECO:0000256" key="4">
    <source>
        <dbReference type="ARBA" id="ARBA00022679"/>
    </source>
</evidence>
<evidence type="ECO:0000256" key="7">
    <source>
        <dbReference type="ARBA" id="ARBA00023136"/>
    </source>
</evidence>
<dbReference type="InterPro" id="IPR038731">
    <property type="entry name" value="RgtA/B/C-like"/>
</dbReference>
<evidence type="ECO:0000256" key="8">
    <source>
        <dbReference type="SAM" id="Phobius"/>
    </source>
</evidence>
<evidence type="ECO:0000313" key="11">
    <source>
        <dbReference type="Proteomes" id="UP000238762"/>
    </source>
</evidence>
<dbReference type="RefSeq" id="WP_106287772.1">
    <property type="nucleotide sequence ID" value="NZ_CAWNTC010000230.1"/>
</dbReference>
<comment type="subcellular location">
    <subcellularLocation>
        <location evidence="1">Cell membrane</location>
        <topology evidence="1">Multi-pass membrane protein</topology>
    </subcellularLocation>
</comment>
<feature type="transmembrane region" description="Helical" evidence="8">
    <location>
        <begin position="103"/>
        <end position="121"/>
    </location>
</feature>